<dbReference type="CDD" id="cd00211">
    <property type="entry name" value="PTS_IIA_fru"/>
    <property type="match status" value="1"/>
</dbReference>
<feature type="domain" description="PTS EIIA type-2" evidence="1">
    <location>
        <begin position="5"/>
        <end position="149"/>
    </location>
</feature>
<dbReference type="EMBL" id="NHRY01000196">
    <property type="protein sequence ID" value="PPQ31169.1"/>
    <property type="molecule type" value="Genomic_DNA"/>
</dbReference>
<dbReference type="InterPro" id="IPR051541">
    <property type="entry name" value="PTS_SugarTrans_NitroReg"/>
</dbReference>
<dbReference type="OrthoDB" id="95460at2"/>
<dbReference type="Proteomes" id="UP000239724">
    <property type="component" value="Unassembled WGS sequence"/>
</dbReference>
<sequence length="152" mass="16255">MEIGDFLTPERIVLDTKLRDKAHLISEAARLCHVPHAGPPPAAIEDALLARERLGSTGLGAGFALPHARVEGLDDYVGLFLRLAKPIAFEAIDGQPVDLAFVLLIPFETKTPHVAVLAAIARRIRDAAVAARLRAAKTPDAVRDLLTGTKTS</sequence>
<dbReference type="PANTHER" id="PTHR47738:SF1">
    <property type="entry name" value="NITROGEN REGULATORY PROTEIN"/>
    <property type="match status" value="1"/>
</dbReference>
<dbReference type="Pfam" id="PF00359">
    <property type="entry name" value="PTS_EIIA_2"/>
    <property type="match status" value="1"/>
</dbReference>
<gene>
    <name evidence="2" type="ORF">CCS01_17880</name>
</gene>
<dbReference type="Gene3D" id="3.40.930.10">
    <property type="entry name" value="Mannitol-specific EII, Chain A"/>
    <property type="match status" value="1"/>
</dbReference>
<evidence type="ECO:0000313" key="3">
    <source>
        <dbReference type="Proteomes" id="UP000239724"/>
    </source>
</evidence>
<name>A0A2S6N986_RHOGL</name>
<dbReference type="GO" id="GO:0030295">
    <property type="term" value="F:protein kinase activator activity"/>
    <property type="evidence" value="ECO:0007669"/>
    <property type="project" value="TreeGrafter"/>
</dbReference>
<dbReference type="InterPro" id="IPR016152">
    <property type="entry name" value="PTrfase/Anion_transptr"/>
</dbReference>
<dbReference type="SUPFAM" id="SSF55804">
    <property type="entry name" value="Phoshotransferase/anion transport protein"/>
    <property type="match status" value="1"/>
</dbReference>
<dbReference type="RefSeq" id="WP_104520185.1">
    <property type="nucleotide sequence ID" value="NZ_NHRY01000196.1"/>
</dbReference>
<evidence type="ECO:0000313" key="2">
    <source>
        <dbReference type="EMBL" id="PPQ31169.1"/>
    </source>
</evidence>
<keyword evidence="3" id="KW-1185">Reference proteome</keyword>
<dbReference type="InterPro" id="IPR002178">
    <property type="entry name" value="PTS_EIIA_type-2_dom"/>
</dbReference>
<organism evidence="2 3">
    <name type="scientific">Rhodopila globiformis</name>
    <name type="common">Rhodopseudomonas globiformis</name>
    <dbReference type="NCBI Taxonomy" id="1071"/>
    <lineage>
        <taxon>Bacteria</taxon>
        <taxon>Pseudomonadati</taxon>
        <taxon>Pseudomonadota</taxon>
        <taxon>Alphaproteobacteria</taxon>
        <taxon>Acetobacterales</taxon>
        <taxon>Acetobacteraceae</taxon>
        <taxon>Rhodopila</taxon>
    </lineage>
</organism>
<comment type="caution">
    <text evidence="2">The sequence shown here is derived from an EMBL/GenBank/DDBJ whole genome shotgun (WGS) entry which is preliminary data.</text>
</comment>
<evidence type="ECO:0000259" key="1">
    <source>
        <dbReference type="PROSITE" id="PS51094"/>
    </source>
</evidence>
<accession>A0A2S6N986</accession>
<reference evidence="2 3" key="1">
    <citation type="journal article" date="2018" name="Arch. Microbiol.">
        <title>New insights into the metabolic potential of the phototrophic purple bacterium Rhodopila globiformis DSM 161(T) from its draft genome sequence and evidence for a vanadium-dependent nitrogenase.</title>
        <authorList>
            <person name="Imhoff J.F."/>
            <person name="Rahn T."/>
            <person name="Kunzel S."/>
            <person name="Neulinger S.C."/>
        </authorList>
    </citation>
    <scope>NUCLEOTIDE SEQUENCE [LARGE SCALE GENOMIC DNA]</scope>
    <source>
        <strain evidence="2 3">DSM 161</strain>
    </source>
</reference>
<dbReference type="PANTHER" id="PTHR47738">
    <property type="entry name" value="PTS SYSTEM FRUCTOSE-LIKE EIIA COMPONENT-RELATED"/>
    <property type="match status" value="1"/>
</dbReference>
<dbReference type="AlphaFoldDB" id="A0A2S6N986"/>
<proteinExistence type="predicted"/>
<dbReference type="PROSITE" id="PS51094">
    <property type="entry name" value="PTS_EIIA_TYPE_2"/>
    <property type="match status" value="1"/>
</dbReference>
<protein>
    <recommendedName>
        <fullName evidence="1">PTS EIIA type-2 domain-containing protein</fullName>
    </recommendedName>
</protein>